<comment type="caution">
    <text evidence="3">The sequence shown here is derived from an EMBL/GenBank/DDBJ whole genome shotgun (WGS) entry which is preliminary data.</text>
</comment>
<feature type="coiled-coil region" evidence="1">
    <location>
        <begin position="222"/>
        <end position="249"/>
    </location>
</feature>
<reference evidence="3 4" key="1">
    <citation type="journal article" date="2014" name="Antonie Van Leeuwenhoek">
        <title>Hyphomonas beringensis sp. nov. and Hyphomonas chukchiensis sp. nov., isolated from surface seawater of the Bering Sea and Chukchi Sea.</title>
        <authorList>
            <person name="Li C."/>
            <person name="Lai Q."/>
            <person name="Li G."/>
            <person name="Dong C."/>
            <person name="Wang J."/>
            <person name="Liao Y."/>
            <person name="Shao Z."/>
        </authorList>
    </citation>
    <scope>NUCLEOTIDE SEQUENCE [LARGE SCALE GENOMIC DNA]</scope>
    <source>
        <strain evidence="3 4">MHS-3</strain>
    </source>
</reference>
<keyword evidence="4" id="KW-1185">Reference proteome</keyword>
<protein>
    <recommendedName>
        <fullName evidence="5">DUF4407 domain-containing protein</fullName>
    </recommendedName>
</protein>
<dbReference type="Proteomes" id="UP000027446">
    <property type="component" value="Unassembled WGS sequence"/>
</dbReference>
<dbReference type="AlphaFoldDB" id="A0A069E911"/>
<dbReference type="InterPro" id="IPR025519">
    <property type="entry name" value="DUF4407"/>
</dbReference>
<keyword evidence="2" id="KW-1133">Transmembrane helix</keyword>
<feature type="transmembrane region" description="Helical" evidence="2">
    <location>
        <begin position="50"/>
        <end position="69"/>
    </location>
</feature>
<dbReference type="EMBL" id="ARYH01000001">
    <property type="protein sequence ID" value="KCZ85071.1"/>
    <property type="molecule type" value="Genomic_DNA"/>
</dbReference>
<feature type="transmembrane region" description="Helical" evidence="2">
    <location>
        <begin position="81"/>
        <end position="100"/>
    </location>
</feature>
<sequence length="487" mass="52919">MKKNSDQDLKRTTIRTPRLSVGTSVAAALTGASKQELSAAPEAEHRAVRLASLSLLLISAANMLGWWVALGIARGSHSPWHLPYAVLGGILVYAVDRAMLRALWCRAGMSAARTRGFALEDQERGFNPIIQTFSRVAVSVIISLTTASFIELEMFHRDIDAFLERRTSEQNEPVFQAASDRVDAQIALKRAEIERLDGEAAAILADARQTDVTAQSAIAAQVATLIAERAALQDRIASLSKELDCQTTNLGAEEAGGIRCDGVVAFAGTRTKHKVAGDLADYAREERANAAARVDEVDRELARLQVPSSTTSITPEVQQLLDPIAVSRVQTMADLDELVQDRDLMISKSAAQDAAYAVVPEGLIVRGEALETLARSSPWLAGRILLVSLSLIVLDLAAVFVITVQPPPKSLVLREVLASEIAMYEAISKAELAIGEEKQSIFSVRDITTKAEDESDQRVTSRRQAMKTRKMVSDRIDNDLEVRVGSR</sequence>
<keyword evidence="2" id="KW-0472">Membrane</keyword>
<proteinExistence type="predicted"/>
<dbReference type="RefSeq" id="WP_162177471.1">
    <property type="nucleotide sequence ID" value="NZ_ARYH01000001.1"/>
</dbReference>
<dbReference type="PATRIC" id="fig|1280949.3.peg.1082"/>
<evidence type="ECO:0000256" key="2">
    <source>
        <dbReference type="SAM" id="Phobius"/>
    </source>
</evidence>
<evidence type="ECO:0000313" key="4">
    <source>
        <dbReference type="Proteomes" id="UP000027446"/>
    </source>
</evidence>
<keyword evidence="1" id="KW-0175">Coiled coil</keyword>
<dbReference type="Pfam" id="PF14362">
    <property type="entry name" value="DUF4407"/>
    <property type="match status" value="1"/>
</dbReference>
<accession>A0A069E911</accession>
<gene>
    <name evidence="3" type="ORF">HAD_05300</name>
</gene>
<evidence type="ECO:0000313" key="3">
    <source>
        <dbReference type="EMBL" id="KCZ85071.1"/>
    </source>
</evidence>
<keyword evidence="2" id="KW-0812">Transmembrane</keyword>
<dbReference type="STRING" id="1280949.HAD_05300"/>
<feature type="transmembrane region" description="Helical" evidence="2">
    <location>
        <begin position="384"/>
        <end position="404"/>
    </location>
</feature>
<name>A0A069E911_9PROT</name>
<evidence type="ECO:0000256" key="1">
    <source>
        <dbReference type="SAM" id="Coils"/>
    </source>
</evidence>
<evidence type="ECO:0008006" key="5">
    <source>
        <dbReference type="Google" id="ProtNLM"/>
    </source>
</evidence>
<organism evidence="3 4">
    <name type="scientific">Hyphomonas adhaerens MHS-3</name>
    <dbReference type="NCBI Taxonomy" id="1280949"/>
    <lineage>
        <taxon>Bacteria</taxon>
        <taxon>Pseudomonadati</taxon>
        <taxon>Pseudomonadota</taxon>
        <taxon>Alphaproteobacteria</taxon>
        <taxon>Hyphomonadales</taxon>
        <taxon>Hyphomonadaceae</taxon>
        <taxon>Hyphomonas</taxon>
    </lineage>
</organism>